<gene>
    <name evidence="1" type="ORF">Patl1_11702</name>
</gene>
<dbReference type="EMBL" id="CM047908">
    <property type="protein sequence ID" value="KAJ0081298.1"/>
    <property type="molecule type" value="Genomic_DNA"/>
</dbReference>
<name>A0ACC1A5I1_9ROSI</name>
<proteinExistence type="predicted"/>
<evidence type="ECO:0000313" key="2">
    <source>
        <dbReference type="Proteomes" id="UP001164250"/>
    </source>
</evidence>
<reference evidence="2" key="1">
    <citation type="journal article" date="2023" name="G3 (Bethesda)">
        <title>Genome assembly and association tests identify interacting loci associated with vigor, precocity, and sex in interspecific pistachio rootstocks.</title>
        <authorList>
            <person name="Palmer W."/>
            <person name="Jacygrad E."/>
            <person name="Sagayaradj S."/>
            <person name="Cavanaugh K."/>
            <person name="Han R."/>
            <person name="Bertier L."/>
            <person name="Beede B."/>
            <person name="Kafkas S."/>
            <person name="Golino D."/>
            <person name="Preece J."/>
            <person name="Michelmore R."/>
        </authorList>
    </citation>
    <scope>NUCLEOTIDE SEQUENCE [LARGE SCALE GENOMIC DNA]</scope>
</reference>
<accession>A0ACC1A5I1</accession>
<protein>
    <submittedName>
        <fullName evidence="1">Uncharacterized protein</fullName>
    </submittedName>
</protein>
<keyword evidence="2" id="KW-1185">Reference proteome</keyword>
<comment type="caution">
    <text evidence="1">The sequence shown here is derived from an EMBL/GenBank/DDBJ whole genome shotgun (WGS) entry which is preliminary data.</text>
</comment>
<sequence length="432" mass="48262">MAEQDLPRTRYRELSEVVAHHTASLQCLEESSNNTESSLNNVHRQLASITLALERLSKAPHPEQPEGPSSSSTHNPLFVDDNYRPPLSPKIDLYKYDGTEDPSGWILLADQFFLLYQIPTPQRLLYGSFYLKGEALSYFKYLQHAGELSDLASLVQSLEKRFGPTEYEDPKGEITKLRQTSTVAAYQTQFEKLAQRVDGLPDRFLALTFVSGLRDDIKGMVKLLRPTSLKEAIGLARLQEKHHCRDRKSFSAPNKPTTFAAPTPTKPSPSLRTQRLSYDEMKARRDKGLCYYCDDKFGPGHKCKTHTFFFLEGQEDSDMDCSDDDSPVCPPPSISLHAISGVQMPQTMRVIGTVANRSAFILIDSGSTHNFMDPSIAKKASLPISQTTNFTVMVANGDKLSSEGKCSNTKLSVQDIPIVTDFYLLPLGGSYY</sequence>
<organism evidence="1 2">
    <name type="scientific">Pistacia atlantica</name>
    <dbReference type="NCBI Taxonomy" id="434234"/>
    <lineage>
        <taxon>Eukaryota</taxon>
        <taxon>Viridiplantae</taxon>
        <taxon>Streptophyta</taxon>
        <taxon>Embryophyta</taxon>
        <taxon>Tracheophyta</taxon>
        <taxon>Spermatophyta</taxon>
        <taxon>Magnoliopsida</taxon>
        <taxon>eudicotyledons</taxon>
        <taxon>Gunneridae</taxon>
        <taxon>Pentapetalae</taxon>
        <taxon>rosids</taxon>
        <taxon>malvids</taxon>
        <taxon>Sapindales</taxon>
        <taxon>Anacardiaceae</taxon>
        <taxon>Pistacia</taxon>
    </lineage>
</organism>
<evidence type="ECO:0000313" key="1">
    <source>
        <dbReference type="EMBL" id="KAJ0081298.1"/>
    </source>
</evidence>
<dbReference type="Proteomes" id="UP001164250">
    <property type="component" value="Chromosome 12"/>
</dbReference>